<reference evidence="1 2" key="1">
    <citation type="submission" date="2019-02" db="EMBL/GenBank/DDBJ databases">
        <title>Deep-cultivation of Planctomycetes and their phenomic and genomic characterization uncovers novel biology.</title>
        <authorList>
            <person name="Wiegand S."/>
            <person name="Jogler M."/>
            <person name="Boedeker C."/>
            <person name="Pinto D."/>
            <person name="Vollmers J."/>
            <person name="Rivas-Marin E."/>
            <person name="Kohn T."/>
            <person name="Peeters S.H."/>
            <person name="Heuer A."/>
            <person name="Rast P."/>
            <person name="Oberbeckmann S."/>
            <person name="Bunk B."/>
            <person name="Jeske O."/>
            <person name="Meyerdierks A."/>
            <person name="Storesund J.E."/>
            <person name="Kallscheuer N."/>
            <person name="Luecker S."/>
            <person name="Lage O.M."/>
            <person name="Pohl T."/>
            <person name="Merkel B.J."/>
            <person name="Hornburger P."/>
            <person name="Mueller R.-W."/>
            <person name="Bruemmer F."/>
            <person name="Labrenz M."/>
            <person name="Spormann A.M."/>
            <person name="Op den Camp H."/>
            <person name="Overmann J."/>
            <person name="Amann R."/>
            <person name="Jetten M.S.M."/>
            <person name="Mascher T."/>
            <person name="Medema M.H."/>
            <person name="Devos D.P."/>
            <person name="Kaster A.-K."/>
            <person name="Ovreas L."/>
            <person name="Rohde M."/>
            <person name="Galperin M.Y."/>
            <person name="Jogler C."/>
        </authorList>
    </citation>
    <scope>NUCLEOTIDE SEQUENCE [LARGE SCALE GENOMIC DNA]</scope>
    <source>
        <strain evidence="1 2">SV_7m_r</strain>
    </source>
</reference>
<name>A0A517SXF3_9BACT</name>
<sequence>MKPLLELGQRALDQLERWQDTEHWEHWRQAVGVAIVQAESSSTLIESFQRGVMVLDDQWLSRVLQTMELLDELRPADQERPPP</sequence>
<dbReference type="EMBL" id="CP036272">
    <property type="protein sequence ID" value="QDT60713.1"/>
    <property type="molecule type" value="Genomic_DNA"/>
</dbReference>
<evidence type="ECO:0000313" key="1">
    <source>
        <dbReference type="EMBL" id="QDT60713.1"/>
    </source>
</evidence>
<gene>
    <name evidence="1" type="ORF">SV7mr_32390</name>
</gene>
<proteinExistence type="predicted"/>
<dbReference type="RefSeq" id="WP_145273819.1">
    <property type="nucleotide sequence ID" value="NZ_CP036272.1"/>
</dbReference>
<dbReference type="AlphaFoldDB" id="A0A517SXF3"/>
<keyword evidence="2" id="KW-1185">Reference proteome</keyword>
<organism evidence="1 2">
    <name type="scientific">Stieleria bergensis</name>
    <dbReference type="NCBI Taxonomy" id="2528025"/>
    <lineage>
        <taxon>Bacteria</taxon>
        <taxon>Pseudomonadati</taxon>
        <taxon>Planctomycetota</taxon>
        <taxon>Planctomycetia</taxon>
        <taxon>Pirellulales</taxon>
        <taxon>Pirellulaceae</taxon>
        <taxon>Stieleria</taxon>
    </lineage>
</organism>
<evidence type="ECO:0000313" key="2">
    <source>
        <dbReference type="Proteomes" id="UP000315003"/>
    </source>
</evidence>
<accession>A0A517SXF3</accession>
<dbReference type="Proteomes" id="UP000315003">
    <property type="component" value="Chromosome"/>
</dbReference>
<protein>
    <submittedName>
        <fullName evidence="1">Uncharacterized protein</fullName>
    </submittedName>
</protein>